<accession>A0ABQ2KET9</accession>
<organism evidence="2 3">
    <name type="scientific">Agrococcus terreus</name>
    <dbReference type="NCBI Taxonomy" id="574649"/>
    <lineage>
        <taxon>Bacteria</taxon>
        <taxon>Bacillati</taxon>
        <taxon>Actinomycetota</taxon>
        <taxon>Actinomycetes</taxon>
        <taxon>Micrococcales</taxon>
        <taxon>Microbacteriaceae</taxon>
        <taxon>Agrococcus</taxon>
    </lineage>
</organism>
<feature type="compositionally biased region" description="Basic and acidic residues" evidence="1">
    <location>
        <begin position="73"/>
        <end position="92"/>
    </location>
</feature>
<evidence type="ECO:0000313" key="3">
    <source>
        <dbReference type="Proteomes" id="UP000626982"/>
    </source>
</evidence>
<comment type="caution">
    <text evidence="2">The sequence shown here is derived from an EMBL/GenBank/DDBJ whole genome shotgun (WGS) entry which is preliminary data.</text>
</comment>
<protein>
    <recommendedName>
        <fullName evidence="4">MT0933-like antitoxin protein</fullName>
    </recommendedName>
</protein>
<reference evidence="3" key="1">
    <citation type="journal article" date="2019" name="Int. J. Syst. Evol. Microbiol.">
        <title>The Global Catalogue of Microorganisms (GCM) 10K type strain sequencing project: providing services to taxonomists for standard genome sequencing and annotation.</title>
        <authorList>
            <consortium name="The Broad Institute Genomics Platform"/>
            <consortium name="The Broad Institute Genome Sequencing Center for Infectious Disease"/>
            <person name="Wu L."/>
            <person name="Ma J."/>
        </authorList>
    </citation>
    <scope>NUCLEOTIDE SEQUENCE [LARGE SCALE GENOMIC DNA]</scope>
    <source>
        <strain evidence="3">CGMCC 1.6960</strain>
    </source>
</reference>
<proteinExistence type="predicted"/>
<feature type="compositionally biased region" description="Basic and acidic residues" evidence="1">
    <location>
        <begin position="51"/>
        <end position="60"/>
    </location>
</feature>
<name>A0ABQ2KET9_9MICO</name>
<sequence length="92" mass="9776">MSTSDELREGAAKPGTRADETVPATSGTAGSFDSRHGEFTDGAEGAGIDPDTGRPAHGDGIEDETPEQQAAEQDGRDDQQRYVDQQRDAQQQ</sequence>
<gene>
    <name evidence="2" type="ORF">GCM10010968_09960</name>
</gene>
<dbReference type="EMBL" id="BMLM01000001">
    <property type="protein sequence ID" value="GGN81294.1"/>
    <property type="molecule type" value="Genomic_DNA"/>
</dbReference>
<keyword evidence="3" id="KW-1185">Reference proteome</keyword>
<dbReference type="RefSeq" id="WP_188716682.1">
    <property type="nucleotide sequence ID" value="NZ_BAABBD010000006.1"/>
</dbReference>
<feature type="region of interest" description="Disordered" evidence="1">
    <location>
        <begin position="1"/>
        <end position="92"/>
    </location>
</feature>
<evidence type="ECO:0008006" key="4">
    <source>
        <dbReference type="Google" id="ProtNLM"/>
    </source>
</evidence>
<evidence type="ECO:0000313" key="2">
    <source>
        <dbReference type="EMBL" id="GGN81294.1"/>
    </source>
</evidence>
<dbReference type="Proteomes" id="UP000626982">
    <property type="component" value="Unassembled WGS sequence"/>
</dbReference>
<feature type="compositionally biased region" description="Basic and acidic residues" evidence="1">
    <location>
        <begin position="1"/>
        <end position="20"/>
    </location>
</feature>
<evidence type="ECO:0000256" key="1">
    <source>
        <dbReference type="SAM" id="MobiDB-lite"/>
    </source>
</evidence>